<feature type="region of interest" description="Disordered" evidence="1">
    <location>
        <begin position="1"/>
        <end position="20"/>
    </location>
</feature>
<evidence type="ECO:0000256" key="1">
    <source>
        <dbReference type="SAM" id="MobiDB-lite"/>
    </source>
</evidence>
<dbReference type="OrthoDB" id="9958368at2"/>
<protein>
    <submittedName>
        <fullName evidence="2">Uncharacterized protein</fullName>
    </submittedName>
</protein>
<dbReference type="EMBL" id="AVPU01000004">
    <property type="protein sequence ID" value="KGM55573.1"/>
    <property type="molecule type" value="Genomic_DNA"/>
</dbReference>
<organism evidence="2 3">
    <name type="scientific">Lysobacter daejeonensis GH1-9</name>
    <dbReference type="NCBI Taxonomy" id="1385517"/>
    <lineage>
        <taxon>Bacteria</taxon>
        <taxon>Pseudomonadati</taxon>
        <taxon>Pseudomonadota</taxon>
        <taxon>Gammaproteobacteria</taxon>
        <taxon>Lysobacterales</taxon>
        <taxon>Lysobacteraceae</taxon>
        <taxon>Aerolutibacter</taxon>
    </lineage>
</organism>
<reference evidence="2 3" key="1">
    <citation type="submission" date="2013-08" db="EMBL/GenBank/DDBJ databases">
        <title>Genome sequencing of Lysobacter.</title>
        <authorList>
            <person name="Zhang S."/>
            <person name="Wang G."/>
        </authorList>
    </citation>
    <scope>NUCLEOTIDE SEQUENCE [LARGE SCALE GENOMIC DNA]</scope>
    <source>
        <strain evidence="2 3">GH1-9</strain>
    </source>
</reference>
<gene>
    <name evidence="2" type="ORF">N800_12690</name>
</gene>
<comment type="caution">
    <text evidence="2">The sequence shown here is derived from an EMBL/GenBank/DDBJ whole genome shotgun (WGS) entry which is preliminary data.</text>
</comment>
<keyword evidence="3" id="KW-1185">Reference proteome</keyword>
<proteinExistence type="predicted"/>
<name>A0A0A0EZT8_9GAMM</name>
<evidence type="ECO:0000313" key="2">
    <source>
        <dbReference type="EMBL" id="KGM55573.1"/>
    </source>
</evidence>
<dbReference type="Proteomes" id="UP000029998">
    <property type="component" value="Unassembled WGS sequence"/>
</dbReference>
<evidence type="ECO:0000313" key="3">
    <source>
        <dbReference type="Proteomes" id="UP000029998"/>
    </source>
</evidence>
<sequence>MAGKTHKQESSEHEVDGHTVRIVRGPEQEELWIDGTRRRFFKNSGGYVLAENAYVPARGSLLEAAKAYLSQAECTRPRKEQGER</sequence>
<dbReference type="RefSeq" id="WP_036134828.1">
    <property type="nucleotide sequence ID" value="NZ_AVPU01000004.1"/>
</dbReference>
<accession>A0A0A0EZT8</accession>
<dbReference type="AlphaFoldDB" id="A0A0A0EZT8"/>